<evidence type="ECO:0000256" key="2">
    <source>
        <dbReference type="ARBA" id="ARBA00022553"/>
    </source>
</evidence>
<dbReference type="InterPro" id="IPR057541">
    <property type="entry name" value="PACS1/2_N"/>
</dbReference>
<proteinExistence type="inferred from homology"/>
<dbReference type="Proteomes" id="UP000762676">
    <property type="component" value="Unassembled WGS sequence"/>
</dbReference>
<reference evidence="4 5" key="1">
    <citation type="journal article" date="2021" name="Elife">
        <title>Chloroplast acquisition without the gene transfer in kleptoplastic sea slugs, Plakobranchus ocellatus.</title>
        <authorList>
            <person name="Maeda T."/>
            <person name="Takahashi S."/>
            <person name="Yoshida T."/>
            <person name="Shimamura S."/>
            <person name="Takaki Y."/>
            <person name="Nagai Y."/>
            <person name="Toyoda A."/>
            <person name="Suzuki Y."/>
            <person name="Arimoto A."/>
            <person name="Ishii H."/>
            <person name="Satoh N."/>
            <person name="Nishiyama T."/>
            <person name="Hasebe M."/>
            <person name="Maruyama T."/>
            <person name="Minagawa J."/>
            <person name="Obokata J."/>
            <person name="Shigenobu S."/>
        </authorList>
    </citation>
    <scope>NUCLEOTIDE SEQUENCE [LARGE SCALE GENOMIC DNA]</scope>
</reference>
<evidence type="ECO:0000256" key="1">
    <source>
        <dbReference type="ARBA" id="ARBA00008590"/>
    </source>
</evidence>
<evidence type="ECO:0000313" key="5">
    <source>
        <dbReference type="Proteomes" id="UP000762676"/>
    </source>
</evidence>
<organism evidence="4 5">
    <name type="scientific">Elysia marginata</name>
    <dbReference type="NCBI Taxonomy" id="1093978"/>
    <lineage>
        <taxon>Eukaryota</taxon>
        <taxon>Metazoa</taxon>
        <taxon>Spiralia</taxon>
        <taxon>Lophotrochozoa</taxon>
        <taxon>Mollusca</taxon>
        <taxon>Gastropoda</taxon>
        <taxon>Heterobranchia</taxon>
        <taxon>Euthyneura</taxon>
        <taxon>Panpulmonata</taxon>
        <taxon>Sacoglossa</taxon>
        <taxon>Placobranchoidea</taxon>
        <taxon>Plakobranchidae</taxon>
        <taxon>Elysia</taxon>
    </lineage>
</organism>
<dbReference type="Pfam" id="PF25332">
    <property type="entry name" value="C2_PACS_N"/>
    <property type="match status" value="1"/>
</dbReference>
<evidence type="ECO:0000313" key="4">
    <source>
        <dbReference type="EMBL" id="GFR96908.1"/>
    </source>
</evidence>
<gene>
    <name evidence="4" type="ORF">ElyMa_004463500</name>
</gene>
<dbReference type="EMBL" id="BMAT01009022">
    <property type="protein sequence ID" value="GFR96908.1"/>
    <property type="molecule type" value="Genomic_DNA"/>
</dbReference>
<evidence type="ECO:0000259" key="3">
    <source>
        <dbReference type="Pfam" id="PF25332"/>
    </source>
</evidence>
<dbReference type="GO" id="GO:0072659">
    <property type="term" value="P:protein localization to plasma membrane"/>
    <property type="evidence" value="ECO:0007669"/>
    <property type="project" value="TreeGrafter"/>
</dbReference>
<feature type="domain" description="Phosphofurin acidic cluster sorting protein 1/2 N-terminal C2" evidence="3">
    <location>
        <begin position="16"/>
        <end position="94"/>
    </location>
</feature>
<comment type="similarity">
    <text evidence="1">Belongs to the PACS family.</text>
</comment>
<keyword evidence="5" id="KW-1185">Reference proteome</keyword>
<accession>A0AAV4HF88</accession>
<comment type="caution">
    <text evidence="4">The sequence shown here is derived from an EMBL/GenBank/DDBJ whole genome shotgun (WGS) entry which is preliminary data.</text>
</comment>
<keyword evidence="2" id="KW-0597">Phosphoprotein</keyword>
<dbReference type="InterPro" id="IPR019381">
    <property type="entry name" value="PACS1/2_C"/>
</dbReference>
<protein>
    <submittedName>
        <fullName evidence="4">Phosphofurin acidic cluster sorting protein 1</fullName>
    </submittedName>
</protein>
<name>A0AAV4HF88_9GAST</name>
<dbReference type="PANTHER" id="PTHR13280">
    <property type="entry name" value="PHOSPHOFURIN ACIDIC CLUSTER SORTING PROTEIN"/>
    <property type="match status" value="1"/>
</dbReference>
<dbReference type="AlphaFoldDB" id="A0AAV4HF88"/>
<dbReference type="PANTHER" id="PTHR13280:SF17">
    <property type="entry name" value="KRUEPPEL TARGET AT 95D, ISOFORM A"/>
    <property type="match status" value="1"/>
</dbReference>
<sequence length="127" mass="13815">MADKGARNNSSGDQPVPMKLSTWEVVKSTPNCIPRLCSVTFTRLMVVKPLENDLSSVLIAVKMQNSKRILRSNEIIVPANGLLDTGLELSFSLQPLACRSSDRTASAAPLLISAMKVLYSSWFSAMS</sequence>